<dbReference type="Pfam" id="PF00797">
    <property type="entry name" value="Acetyltransf_2"/>
    <property type="match status" value="1"/>
</dbReference>
<comment type="similarity">
    <text evidence="1">Belongs to the arylamine N-acetyltransferase family.</text>
</comment>
<evidence type="ECO:0000313" key="5">
    <source>
        <dbReference type="Proteomes" id="UP000472273"/>
    </source>
</evidence>
<evidence type="ECO:0000256" key="2">
    <source>
        <dbReference type="ARBA" id="ARBA00012701"/>
    </source>
</evidence>
<accession>A0A670ZC66</accession>
<dbReference type="SUPFAM" id="SSF54001">
    <property type="entry name" value="Cysteine proteinases"/>
    <property type="match status" value="1"/>
</dbReference>
<reference evidence="4" key="1">
    <citation type="submission" date="2025-08" db="UniProtKB">
        <authorList>
            <consortium name="Ensembl"/>
        </authorList>
    </citation>
    <scope>IDENTIFICATION</scope>
</reference>
<keyword evidence="5" id="KW-1185">Reference proteome</keyword>
<dbReference type="Proteomes" id="UP000472273">
    <property type="component" value="Unplaced"/>
</dbReference>
<dbReference type="GO" id="GO:0004060">
    <property type="term" value="F:arylamine N-acetyltransferase activity"/>
    <property type="evidence" value="ECO:0007669"/>
    <property type="project" value="UniProtKB-EC"/>
</dbReference>
<keyword evidence="3" id="KW-0808">Transferase</keyword>
<name>A0A670ZC66_PSETE</name>
<dbReference type="InterPro" id="IPR038765">
    <property type="entry name" value="Papain-like_cys_pep_sf"/>
</dbReference>
<dbReference type="Ensembl" id="ENSPTXT00000021981.1">
    <property type="protein sequence ID" value="ENSPTXP00000021330.1"/>
    <property type="gene ID" value="ENSPTXG00000014763.1"/>
</dbReference>
<sequence length="126" mass="14792">MWQPMALISEKNQPQTPGIFCFTEKDGVWYLHKVKREKFRMDSENKILCSDIVKNMTCKNIYLFTLQPKTIDDTQLTLMVKTGFEPIVFCFLAWYGGMIQTFRDLYYPGISCSLRLPLSFTCFLSF</sequence>
<dbReference type="InterPro" id="IPR001447">
    <property type="entry name" value="Arylamine_N-AcTrfase"/>
</dbReference>
<evidence type="ECO:0000313" key="4">
    <source>
        <dbReference type="Ensembl" id="ENSPTXP00000021330.1"/>
    </source>
</evidence>
<reference evidence="4" key="2">
    <citation type="submission" date="2025-09" db="UniProtKB">
        <authorList>
            <consortium name="Ensembl"/>
        </authorList>
    </citation>
    <scope>IDENTIFICATION</scope>
</reference>
<proteinExistence type="inferred from homology"/>
<evidence type="ECO:0000256" key="1">
    <source>
        <dbReference type="ARBA" id="ARBA00006547"/>
    </source>
</evidence>
<protein>
    <recommendedName>
        <fullName evidence="2">arylamine N-acetyltransferase</fullName>
        <ecNumber evidence="2">2.3.1.5</ecNumber>
    </recommendedName>
</protein>
<keyword evidence="3" id="KW-0012">Acyltransferase</keyword>
<evidence type="ECO:0000256" key="3">
    <source>
        <dbReference type="ARBA" id="ARBA00023315"/>
    </source>
</evidence>
<dbReference type="AlphaFoldDB" id="A0A670ZC66"/>
<dbReference type="EC" id="2.3.1.5" evidence="2"/>
<organism evidence="4 5">
    <name type="scientific">Pseudonaja textilis</name>
    <name type="common">Eastern brown snake</name>
    <dbReference type="NCBI Taxonomy" id="8673"/>
    <lineage>
        <taxon>Eukaryota</taxon>
        <taxon>Metazoa</taxon>
        <taxon>Chordata</taxon>
        <taxon>Craniata</taxon>
        <taxon>Vertebrata</taxon>
        <taxon>Euteleostomi</taxon>
        <taxon>Lepidosauria</taxon>
        <taxon>Squamata</taxon>
        <taxon>Bifurcata</taxon>
        <taxon>Unidentata</taxon>
        <taxon>Episquamata</taxon>
        <taxon>Toxicofera</taxon>
        <taxon>Serpentes</taxon>
        <taxon>Colubroidea</taxon>
        <taxon>Elapidae</taxon>
        <taxon>Hydrophiinae</taxon>
        <taxon>Pseudonaja</taxon>
    </lineage>
</organism>